<keyword evidence="2" id="KW-0812">Transmembrane</keyword>
<keyword evidence="2" id="KW-1133">Transmembrane helix</keyword>
<evidence type="ECO:0000256" key="1">
    <source>
        <dbReference type="SAM" id="MobiDB-lite"/>
    </source>
</evidence>
<feature type="transmembrane region" description="Helical" evidence="2">
    <location>
        <begin position="78"/>
        <end position="99"/>
    </location>
</feature>
<evidence type="ECO:0000313" key="4">
    <source>
        <dbReference type="Proteomes" id="UP000287651"/>
    </source>
</evidence>
<accession>A0A426YWS6</accession>
<dbReference type="AlphaFoldDB" id="A0A426YWS6"/>
<dbReference type="EMBL" id="AMZH03009745">
    <property type="protein sequence ID" value="RRT56173.1"/>
    <property type="molecule type" value="Genomic_DNA"/>
</dbReference>
<protein>
    <submittedName>
        <fullName evidence="3">Uncharacterized protein</fullName>
    </submittedName>
</protein>
<feature type="compositionally biased region" description="Low complexity" evidence="1">
    <location>
        <begin position="196"/>
        <end position="209"/>
    </location>
</feature>
<name>A0A426YWS6_ENSVE</name>
<comment type="caution">
    <text evidence="3">The sequence shown here is derived from an EMBL/GenBank/DDBJ whole genome shotgun (WGS) entry which is preliminary data.</text>
</comment>
<feature type="compositionally biased region" description="Basic and acidic residues" evidence="1">
    <location>
        <begin position="166"/>
        <end position="186"/>
    </location>
</feature>
<keyword evidence="2" id="KW-0472">Membrane</keyword>
<feature type="region of interest" description="Disordered" evidence="1">
    <location>
        <begin position="165"/>
        <end position="216"/>
    </location>
</feature>
<organism evidence="3 4">
    <name type="scientific">Ensete ventricosum</name>
    <name type="common">Abyssinian banana</name>
    <name type="synonym">Musa ensete</name>
    <dbReference type="NCBI Taxonomy" id="4639"/>
    <lineage>
        <taxon>Eukaryota</taxon>
        <taxon>Viridiplantae</taxon>
        <taxon>Streptophyta</taxon>
        <taxon>Embryophyta</taxon>
        <taxon>Tracheophyta</taxon>
        <taxon>Spermatophyta</taxon>
        <taxon>Magnoliopsida</taxon>
        <taxon>Liliopsida</taxon>
        <taxon>Zingiberales</taxon>
        <taxon>Musaceae</taxon>
        <taxon>Ensete</taxon>
    </lineage>
</organism>
<proteinExistence type="predicted"/>
<gene>
    <name evidence="3" type="ORF">B296_00021030</name>
</gene>
<reference evidence="3 4" key="1">
    <citation type="journal article" date="2014" name="Agronomy (Basel)">
        <title>A Draft Genome Sequence for Ensete ventricosum, the Drought-Tolerant Tree Against Hunger.</title>
        <authorList>
            <person name="Harrison J."/>
            <person name="Moore K.A."/>
            <person name="Paszkiewicz K."/>
            <person name="Jones T."/>
            <person name="Grant M."/>
            <person name="Ambacheew D."/>
            <person name="Muzemil S."/>
            <person name="Studholme D.J."/>
        </authorList>
    </citation>
    <scope>NUCLEOTIDE SEQUENCE [LARGE SCALE GENOMIC DNA]</scope>
</reference>
<evidence type="ECO:0000313" key="3">
    <source>
        <dbReference type="EMBL" id="RRT56173.1"/>
    </source>
</evidence>
<evidence type="ECO:0000256" key="2">
    <source>
        <dbReference type="SAM" id="Phobius"/>
    </source>
</evidence>
<sequence>MRRNLNDVINASSSFPRRLRRGEGDEEKTTAKKSSPRKVLSTVSRFFSRRRLRPSAKNAAKKKLSRCLAVRGQRRPRFSLFLFLLPCFFSLFLVVARLIPPDSGPRRSKSTVTDLFWAITGRKQPQSMYRPVADSSCTSLLADWYVPPGTGEVPYENYISNSKSLRKQEKADIATKKSGKSPEVRGDSLASPSDNSRSSAVSRDTSSESGGRGHVS</sequence>
<dbReference type="Proteomes" id="UP000287651">
    <property type="component" value="Unassembled WGS sequence"/>
</dbReference>